<evidence type="ECO:0000256" key="1">
    <source>
        <dbReference type="ARBA" id="ARBA00000375"/>
    </source>
</evidence>
<keyword evidence="5 12" id="KW-0732">Signal</keyword>
<evidence type="ECO:0000256" key="9">
    <source>
        <dbReference type="PIRSR" id="PIRSR606710-1"/>
    </source>
</evidence>
<evidence type="ECO:0000313" key="13">
    <source>
        <dbReference type="EMBL" id="KAJ5299576.1"/>
    </source>
</evidence>
<comment type="caution">
    <text evidence="13">The sequence shown here is derived from an EMBL/GenBank/DDBJ whole genome shotgun (WGS) entry which is preliminary data.</text>
</comment>
<dbReference type="PIRSF" id="PIRSF026534">
    <property type="entry name" value="Endo_alpha-L-arabinosidase"/>
    <property type="match status" value="1"/>
</dbReference>
<dbReference type="OrthoDB" id="195678at2759"/>
<name>A0A9W9GGH9_9EURO</name>
<dbReference type="PANTHER" id="PTHR43301:SF5">
    <property type="entry name" value="ARABINAN ENDO-1,5-ALPHA-L-ARABINOSIDASE D-RELATED"/>
    <property type="match status" value="1"/>
</dbReference>
<comment type="catalytic activity">
    <reaction evidence="1 8">
        <text>Endohydrolysis of (1-&gt;5)-alpha-arabinofuranosidic linkages in (1-&gt;5)-arabinans.</text>
        <dbReference type="EC" id="3.2.1.99"/>
    </reaction>
</comment>
<dbReference type="GO" id="GO:0046558">
    <property type="term" value="F:arabinan endo-1,5-alpha-L-arabinosidase activity"/>
    <property type="evidence" value="ECO:0007669"/>
    <property type="project" value="UniProtKB-EC"/>
</dbReference>
<reference evidence="13" key="1">
    <citation type="submission" date="2022-12" db="EMBL/GenBank/DDBJ databases">
        <authorList>
            <person name="Petersen C."/>
        </authorList>
    </citation>
    <scope>NUCLEOTIDE SEQUENCE</scope>
    <source>
        <strain evidence="13">IBT 21472</strain>
    </source>
</reference>
<evidence type="ECO:0000256" key="11">
    <source>
        <dbReference type="SAM" id="Phobius"/>
    </source>
</evidence>
<dbReference type="InterPro" id="IPR016840">
    <property type="entry name" value="Glyco_hydro_43_endo_a_Ara-ase"/>
</dbReference>
<feature type="signal peptide" evidence="12">
    <location>
        <begin position="1"/>
        <end position="23"/>
    </location>
</feature>
<evidence type="ECO:0000313" key="14">
    <source>
        <dbReference type="Proteomes" id="UP001147746"/>
    </source>
</evidence>
<keyword evidence="14" id="KW-1185">Reference proteome</keyword>
<dbReference type="CDD" id="cd18831">
    <property type="entry name" value="GH43_AnAbnA-like"/>
    <property type="match status" value="1"/>
</dbReference>
<dbReference type="SUPFAM" id="SSF75005">
    <property type="entry name" value="Arabinanase/levansucrase/invertase"/>
    <property type="match status" value="1"/>
</dbReference>
<dbReference type="Gene3D" id="2.115.10.20">
    <property type="entry name" value="Glycosyl hydrolase domain, family 43"/>
    <property type="match status" value="1"/>
</dbReference>
<feature type="chain" id="PRO_5041194748" description="Arabinan endo-1,5-alpha-L-arabinosidase" evidence="12">
    <location>
        <begin position="24"/>
        <end position="390"/>
    </location>
</feature>
<evidence type="ECO:0000256" key="3">
    <source>
        <dbReference type="ARBA" id="ARBA00009865"/>
    </source>
</evidence>
<sequence>MYPSRPLPHLRLLILALITIVGANPASEWGPTVSRVYDTTDKIPLPNQGHLQVHDPNIILHNGSYYLFKGGPSVPIFKATNMTGPWSKIGTVLDGDSIIHTGNRSRPWAPTTIARDGTFYCYYTLSTHGSRKSAIGVATTTTLDGSPWTDHGAVIHTGDGEGSKVWPFTITNAIDASFITDNSTGKSYLNYGSFWHDIWQLPLSDDLLSIEDPGDPDAMQLTFLPHERVKPQEGSWMSYRDGYYYVWFSHGKCCKFTEGFPVRGMEYSIRVGRSKNVRGPFVDKDGQMLLDGGGSIVYASNHGKVYAPGGIGVLDGNETTPDILYYHYLNTSIGFFDSDAHLGWNLLNYSDGWPFVVDGILMSADSGTMAYLPNCFYLTIVMFSWLYIWS</sequence>
<dbReference type="InterPro" id="IPR023296">
    <property type="entry name" value="Glyco_hydro_beta-prop_sf"/>
</dbReference>
<keyword evidence="11" id="KW-1133">Transmembrane helix</keyword>
<dbReference type="InterPro" id="IPR050727">
    <property type="entry name" value="GH43_arabinanases"/>
</dbReference>
<evidence type="ECO:0000256" key="6">
    <source>
        <dbReference type="ARBA" id="ARBA00022801"/>
    </source>
</evidence>
<keyword evidence="11" id="KW-0472">Membrane</keyword>
<feature type="transmembrane region" description="Helical" evidence="11">
    <location>
        <begin position="370"/>
        <end position="389"/>
    </location>
</feature>
<dbReference type="InterPro" id="IPR006710">
    <property type="entry name" value="Glyco_hydro_43"/>
</dbReference>
<dbReference type="AlphaFoldDB" id="A0A9W9GGH9"/>
<dbReference type="PANTHER" id="PTHR43301">
    <property type="entry name" value="ARABINAN ENDO-1,5-ALPHA-L-ARABINOSIDASE"/>
    <property type="match status" value="1"/>
</dbReference>
<evidence type="ECO:0000256" key="4">
    <source>
        <dbReference type="ARBA" id="ARBA00012586"/>
    </source>
</evidence>
<evidence type="ECO:0000256" key="5">
    <source>
        <dbReference type="ARBA" id="ARBA00022729"/>
    </source>
</evidence>
<comment type="similarity">
    <text evidence="3 8">Belongs to the glycosyl hydrolase 43 family.</text>
</comment>
<dbReference type="EMBL" id="JAPZBO010000010">
    <property type="protein sequence ID" value="KAJ5299576.1"/>
    <property type="molecule type" value="Genomic_DNA"/>
</dbReference>
<reference evidence="13" key="2">
    <citation type="journal article" date="2023" name="IMA Fungus">
        <title>Comparative genomic study of the Penicillium genus elucidates a diverse pangenome and 15 lateral gene transfer events.</title>
        <authorList>
            <person name="Petersen C."/>
            <person name="Sorensen T."/>
            <person name="Nielsen M.R."/>
            <person name="Sondergaard T.E."/>
            <person name="Sorensen J.L."/>
            <person name="Fitzpatrick D.A."/>
            <person name="Frisvad J.C."/>
            <person name="Nielsen K.L."/>
        </authorList>
    </citation>
    <scope>NUCLEOTIDE SEQUENCE</scope>
    <source>
        <strain evidence="13">IBT 21472</strain>
    </source>
</reference>
<keyword evidence="6 8" id="KW-0378">Hydrolase</keyword>
<dbReference type="GO" id="GO:0005975">
    <property type="term" value="P:carbohydrate metabolic process"/>
    <property type="evidence" value="ECO:0007669"/>
    <property type="project" value="InterPro"/>
</dbReference>
<dbReference type="Pfam" id="PF04616">
    <property type="entry name" value="Glyco_hydro_43"/>
    <property type="match status" value="1"/>
</dbReference>
<feature type="active site" description="Proton acceptor" evidence="9">
    <location>
        <position position="55"/>
    </location>
</feature>
<feature type="active site" description="Proton donor" evidence="9">
    <location>
        <position position="233"/>
    </location>
</feature>
<gene>
    <name evidence="13" type="ORF">N7476_011133</name>
</gene>
<evidence type="ECO:0000256" key="2">
    <source>
        <dbReference type="ARBA" id="ARBA00004834"/>
    </source>
</evidence>
<protein>
    <recommendedName>
        <fullName evidence="4 8">Arabinan endo-1,5-alpha-L-arabinosidase</fullName>
        <ecNumber evidence="4 8">3.2.1.99</ecNumber>
    </recommendedName>
</protein>
<keyword evidence="7 8" id="KW-0326">Glycosidase</keyword>
<comment type="pathway">
    <text evidence="2 8">Glycan metabolism; L-arabinan degradation.</text>
</comment>
<evidence type="ECO:0000256" key="12">
    <source>
        <dbReference type="SAM" id="SignalP"/>
    </source>
</evidence>
<dbReference type="EC" id="3.2.1.99" evidence="4 8"/>
<proteinExistence type="inferred from homology"/>
<evidence type="ECO:0000256" key="7">
    <source>
        <dbReference type="ARBA" id="ARBA00023295"/>
    </source>
</evidence>
<keyword evidence="11" id="KW-0812">Transmembrane</keyword>
<evidence type="ECO:0000256" key="8">
    <source>
        <dbReference type="PIRNR" id="PIRNR026534"/>
    </source>
</evidence>
<dbReference type="Proteomes" id="UP001147746">
    <property type="component" value="Unassembled WGS sequence"/>
</dbReference>
<feature type="site" description="Important for catalytic activity, responsible for pKa modulation of the active site Glu and correct orientation of both the proton donor and substrate" evidence="10">
    <location>
        <position position="175"/>
    </location>
</feature>
<organism evidence="13 14">
    <name type="scientific">Penicillium atrosanguineum</name>
    <dbReference type="NCBI Taxonomy" id="1132637"/>
    <lineage>
        <taxon>Eukaryota</taxon>
        <taxon>Fungi</taxon>
        <taxon>Dikarya</taxon>
        <taxon>Ascomycota</taxon>
        <taxon>Pezizomycotina</taxon>
        <taxon>Eurotiomycetes</taxon>
        <taxon>Eurotiomycetidae</taxon>
        <taxon>Eurotiales</taxon>
        <taxon>Aspergillaceae</taxon>
        <taxon>Penicillium</taxon>
    </lineage>
</organism>
<accession>A0A9W9GGH9</accession>
<evidence type="ECO:0000256" key="10">
    <source>
        <dbReference type="PIRSR" id="PIRSR606710-2"/>
    </source>
</evidence>